<keyword evidence="2" id="KW-1185">Reference proteome</keyword>
<accession>A0A6M0Q926</accession>
<gene>
    <name evidence="1" type="ORF">G4D63_13945</name>
</gene>
<dbReference type="Proteomes" id="UP000481043">
    <property type="component" value="Unassembled WGS sequence"/>
</dbReference>
<sequence>MSFESKLKQILKDIKDENPDKRYQALSQLNDFKENDDVELEFSIFEKIAETAAYPFSTTGEDWDDPSLWLVNFMSDYQIPEVVDAIVQNYKGLSYEAKVRAFYFLCSFEEENNLLAIMDTLDQYAPTGEAVLIPEALREYPYWVKKIVEKHYPLISSEEYKHSMYFLILYGYENELIRDFHKAFILPNLLQHFSNLKEEYLAYNDSYSLKNVYFSWDESYLEIRYQMETFLMLLTYHYNNEIQKIFNEVMTWNDPTLATRALISTMQYGEAYDQQLLEKLTLNVETTSLVHSGLSRLRKEHLFLNGGEKQLVIARSNMFQHVRLSDDFEGVPMNVEIVDYLDMENDYGQPIRFYMAAIESVDQATYVGWVGAFPLEVPDCIEMWDGTYITEEEFNEEKINQYKEEFMARRKRLKESLQDELQYEEIYVFPKKWLTTYAVILGLWIFHFATDFETGILPVGITSAITAYAIQFTYKFLRDRKSYVRIVGTKLSVHTAKQTGEIELHQIKKMTLRKKGRKRIAEIYNRSNELVISFPQELFEYDGLADTIEEMTDHLKEQPYIEREY</sequence>
<organism evidence="1 2">
    <name type="scientific">Bacillus mesophilus</name>
    <dbReference type="NCBI Taxonomy" id="1808955"/>
    <lineage>
        <taxon>Bacteria</taxon>
        <taxon>Bacillati</taxon>
        <taxon>Bacillota</taxon>
        <taxon>Bacilli</taxon>
        <taxon>Bacillales</taxon>
        <taxon>Bacillaceae</taxon>
        <taxon>Bacillus</taxon>
    </lineage>
</organism>
<reference evidence="1 2" key="1">
    <citation type="submission" date="2020-02" db="EMBL/GenBank/DDBJ databases">
        <title>Bacillus aquiflavi sp. nov., isolated from yellow water of strong flavor Chinese baijiu in Yibin region of China.</title>
        <authorList>
            <person name="Xie J."/>
        </authorList>
    </citation>
    <scope>NUCLEOTIDE SEQUENCE [LARGE SCALE GENOMIC DNA]</scope>
    <source>
        <strain evidence="1 2">SA4</strain>
    </source>
</reference>
<comment type="caution">
    <text evidence="1">The sequence shown here is derived from an EMBL/GenBank/DDBJ whole genome shotgun (WGS) entry which is preliminary data.</text>
</comment>
<proteinExistence type="predicted"/>
<dbReference type="AlphaFoldDB" id="A0A6M0Q926"/>
<name>A0A6M0Q926_9BACI</name>
<evidence type="ECO:0000313" key="2">
    <source>
        <dbReference type="Proteomes" id="UP000481043"/>
    </source>
</evidence>
<dbReference type="RefSeq" id="WP_163180317.1">
    <property type="nucleotide sequence ID" value="NZ_JAAIWM010000005.1"/>
</dbReference>
<dbReference type="EMBL" id="JAAIWM010000005">
    <property type="protein sequence ID" value="NEY72835.1"/>
    <property type="molecule type" value="Genomic_DNA"/>
</dbReference>
<protein>
    <submittedName>
        <fullName evidence="1">Uncharacterized protein</fullName>
    </submittedName>
</protein>
<evidence type="ECO:0000313" key="1">
    <source>
        <dbReference type="EMBL" id="NEY72835.1"/>
    </source>
</evidence>